<gene>
    <name evidence="4" type="ORF">EWV63_06430</name>
</gene>
<evidence type="ECO:0000256" key="2">
    <source>
        <dbReference type="RuleBase" id="RU363072"/>
    </source>
</evidence>
<name>A0A552AS06_MICAE</name>
<dbReference type="GO" id="GO:0015288">
    <property type="term" value="F:porin activity"/>
    <property type="evidence" value="ECO:0007669"/>
    <property type="project" value="InterPro"/>
</dbReference>
<dbReference type="NCBIfam" id="NF033921">
    <property type="entry name" value="por_somb"/>
    <property type="match status" value="1"/>
</dbReference>
<dbReference type="PANTHER" id="PTHR43308">
    <property type="entry name" value="OUTER MEMBRANE PROTEIN ALPHA-RELATED"/>
    <property type="match status" value="1"/>
</dbReference>
<dbReference type="InterPro" id="IPR007049">
    <property type="entry name" value="Carb-sel_porin_OprB"/>
</dbReference>
<dbReference type="InterPro" id="IPR051465">
    <property type="entry name" value="Cell_Envelope_Struct_Comp"/>
</dbReference>
<dbReference type="EMBL" id="SFBR01000054">
    <property type="protein sequence ID" value="TRT88240.1"/>
    <property type="molecule type" value="Genomic_DNA"/>
</dbReference>
<dbReference type="Gene3D" id="2.40.160.180">
    <property type="entry name" value="Carbohydrate-selective porin OprB"/>
    <property type="match status" value="1"/>
</dbReference>
<dbReference type="GO" id="GO:0008643">
    <property type="term" value="P:carbohydrate transport"/>
    <property type="evidence" value="ECO:0007669"/>
    <property type="project" value="InterPro"/>
</dbReference>
<comment type="similarity">
    <text evidence="1 2">Belongs to the OprB family.</text>
</comment>
<dbReference type="InterPro" id="IPR047684">
    <property type="entry name" value="Por_som-like"/>
</dbReference>
<dbReference type="InterPro" id="IPR001119">
    <property type="entry name" value="SLH_dom"/>
</dbReference>
<evidence type="ECO:0000313" key="5">
    <source>
        <dbReference type="Proteomes" id="UP000316280"/>
    </source>
</evidence>
<reference evidence="4 5" key="1">
    <citation type="submission" date="2019-01" db="EMBL/GenBank/DDBJ databases">
        <title>Coherence of Microcystis species and biogeography revealed through population genomics.</title>
        <authorList>
            <person name="Perez-Carrascal O.M."/>
            <person name="Terrat Y."/>
            <person name="Giani A."/>
            <person name="Fortin N."/>
            <person name="Tromas N."/>
            <person name="Shapiro B.J."/>
        </authorList>
    </citation>
    <scope>NUCLEOTIDE SEQUENCE [LARGE SCALE GENOMIC DNA]</scope>
    <source>
        <strain evidence="4">Ma_OC_H_19870700_S124</strain>
    </source>
</reference>
<dbReference type="PANTHER" id="PTHR43308:SF1">
    <property type="entry name" value="OUTER MEMBRANE PROTEIN ALPHA"/>
    <property type="match status" value="1"/>
</dbReference>
<feature type="domain" description="SLH" evidence="3">
    <location>
        <begin position="58"/>
        <end position="122"/>
    </location>
</feature>
<protein>
    <submittedName>
        <fullName evidence="4">Porin</fullName>
    </submittedName>
</protein>
<accession>A0A552AS06</accession>
<comment type="caution">
    <text evidence="4">The sequence shown here is derived from an EMBL/GenBank/DDBJ whole genome shotgun (WGS) entry which is preliminary data.</text>
</comment>
<dbReference type="Pfam" id="PF04966">
    <property type="entry name" value="OprB"/>
    <property type="match status" value="1"/>
</dbReference>
<dbReference type="AlphaFoldDB" id="A0A552AS06"/>
<evidence type="ECO:0000259" key="3">
    <source>
        <dbReference type="PROSITE" id="PS51272"/>
    </source>
</evidence>
<evidence type="ECO:0000313" key="4">
    <source>
        <dbReference type="EMBL" id="TRT88240.1"/>
    </source>
</evidence>
<proteinExistence type="inferred from homology"/>
<dbReference type="InterPro" id="IPR038673">
    <property type="entry name" value="OprB_sf"/>
</dbReference>
<organism evidence="4 5">
    <name type="scientific">Microcystis aeruginosa Ma_OC_H_19870700_S124</name>
    <dbReference type="NCBI Taxonomy" id="2486262"/>
    <lineage>
        <taxon>Bacteria</taxon>
        <taxon>Bacillati</taxon>
        <taxon>Cyanobacteriota</taxon>
        <taxon>Cyanophyceae</taxon>
        <taxon>Oscillatoriophycideae</taxon>
        <taxon>Chroococcales</taxon>
        <taxon>Microcystaceae</taxon>
        <taxon>Microcystis</taxon>
    </lineage>
</organism>
<dbReference type="PROSITE" id="PS51272">
    <property type="entry name" value="SLH"/>
    <property type="match status" value="1"/>
</dbReference>
<dbReference type="Proteomes" id="UP000316280">
    <property type="component" value="Unassembled WGS sequence"/>
</dbReference>
<evidence type="ECO:0000256" key="1">
    <source>
        <dbReference type="ARBA" id="ARBA00008769"/>
    </source>
</evidence>
<sequence>MIKTQLLPQKSALLSLGQLGIASLATIVLTHLSTDVTRAQLSHYSSLSDSQPMSQINSVSSLRDVEPTDWAYTALQSLVDRYGCIAGYPDRTYRGNRAMTRYEFAAGLNACMDKLTELVSSSFNVLKEDIDALKRLQQEFRTELANLGLRVDKLESSTASLENRQFSTTTRLNGSVSISAAAYASGEGKREATLQQQSFLQFATSFTGKDLLSTGFFSSTSALPQLAPFNDGRNVGFTNEGFTIWAYAGDTQSRVLLGTLEYIFPLVDNGVDRWYLTLTAADGFNTSRYLLPRGSLTWEGYNLSSGPISAFGQRSPLYRLGGGTGLITNYDRGPWRFTFAYLASQANSPRPGEGLFNGDSLTLTQLNYTPSGNFAMAITYFNNYFGPGRFAFNNQYKFDADSPGFVGTALANRFDNAGVFFDRDVPVTSNTYGLQAFYRVSPGFVLGGFAANINARLIGRGDAQIWTYALSLAFPDLGKEGNLAGVIVGVEPTLTGLQAAQVPAFKQDTPIHVEGFYQYQVNNNLSITPGFIWIVNPNQDASNQDIFVGVLRSTFSF</sequence>
<dbReference type="Pfam" id="PF00395">
    <property type="entry name" value="SLH"/>
    <property type="match status" value="1"/>
</dbReference>
<dbReference type="GO" id="GO:0016020">
    <property type="term" value="C:membrane"/>
    <property type="evidence" value="ECO:0007669"/>
    <property type="project" value="InterPro"/>
</dbReference>